<dbReference type="CDD" id="cd06222">
    <property type="entry name" value="RNase_H_like"/>
    <property type="match status" value="1"/>
</dbReference>
<organism evidence="2 3">
    <name type="scientific">Gossypium trilobum</name>
    <dbReference type="NCBI Taxonomy" id="34281"/>
    <lineage>
        <taxon>Eukaryota</taxon>
        <taxon>Viridiplantae</taxon>
        <taxon>Streptophyta</taxon>
        <taxon>Embryophyta</taxon>
        <taxon>Tracheophyta</taxon>
        <taxon>Spermatophyta</taxon>
        <taxon>Magnoliopsida</taxon>
        <taxon>eudicotyledons</taxon>
        <taxon>Gunneridae</taxon>
        <taxon>Pentapetalae</taxon>
        <taxon>rosids</taxon>
        <taxon>malvids</taxon>
        <taxon>Malvales</taxon>
        <taxon>Malvaceae</taxon>
        <taxon>Malvoideae</taxon>
        <taxon>Gossypium</taxon>
    </lineage>
</organism>
<dbReference type="PANTHER" id="PTHR47074:SF61">
    <property type="entry name" value="RNASE H TYPE-1 DOMAIN-CONTAINING PROTEIN"/>
    <property type="match status" value="1"/>
</dbReference>
<evidence type="ECO:0000259" key="1">
    <source>
        <dbReference type="Pfam" id="PF13456"/>
    </source>
</evidence>
<feature type="non-terminal residue" evidence="2">
    <location>
        <position position="1"/>
    </location>
</feature>
<dbReference type="SUPFAM" id="SSF53098">
    <property type="entry name" value="Ribonuclease H-like"/>
    <property type="match status" value="1"/>
</dbReference>
<dbReference type="GO" id="GO:0003676">
    <property type="term" value="F:nucleic acid binding"/>
    <property type="evidence" value="ECO:0007669"/>
    <property type="project" value="InterPro"/>
</dbReference>
<name>A0A7J9E2V2_9ROSI</name>
<dbReference type="InterPro" id="IPR002156">
    <property type="entry name" value="RNaseH_domain"/>
</dbReference>
<dbReference type="InterPro" id="IPR036397">
    <property type="entry name" value="RNaseH_sf"/>
</dbReference>
<dbReference type="InterPro" id="IPR012337">
    <property type="entry name" value="RNaseH-like_sf"/>
</dbReference>
<feature type="domain" description="RNase H type-1" evidence="1">
    <location>
        <begin position="10"/>
        <end position="130"/>
    </location>
</feature>
<dbReference type="GO" id="GO:0004523">
    <property type="term" value="F:RNA-DNA hybrid ribonuclease activity"/>
    <property type="evidence" value="ECO:0007669"/>
    <property type="project" value="InterPro"/>
</dbReference>
<dbReference type="Gene3D" id="3.30.420.10">
    <property type="entry name" value="Ribonuclease H-like superfamily/Ribonuclease H"/>
    <property type="match status" value="1"/>
</dbReference>
<keyword evidence="3" id="KW-1185">Reference proteome</keyword>
<dbReference type="AlphaFoldDB" id="A0A7J9E2V2"/>
<dbReference type="InterPro" id="IPR044730">
    <property type="entry name" value="RNase_H-like_dom_plant"/>
</dbReference>
<comment type="caution">
    <text evidence="2">The sequence shown here is derived from an EMBL/GenBank/DDBJ whole genome shotgun (WGS) entry which is preliminary data.</text>
</comment>
<dbReference type="InterPro" id="IPR052929">
    <property type="entry name" value="RNase_H-like_EbsB-rel"/>
</dbReference>
<dbReference type="Proteomes" id="UP000593568">
    <property type="component" value="Unassembled WGS sequence"/>
</dbReference>
<dbReference type="EMBL" id="JABEZW010000006">
    <property type="protein sequence ID" value="MBA0767330.1"/>
    <property type="molecule type" value="Genomic_DNA"/>
</dbReference>
<evidence type="ECO:0000313" key="2">
    <source>
        <dbReference type="EMBL" id="MBA0767330.1"/>
    </source>
</evidence>
<proteinExistence type="predicted"/>
<gene>
    <name evidence="2" type="ORF">Gotri_016226</name>
</gene>
<reference evidence="2 3" key="1">
    <citation type="journal article" date="2019" name="Genome Biol. Evol.">
        <title>Insights into the evolution of the New World diploid cottons (Gossypium, subgenus Houzingenia) based on genome sequencing.</title>
        <authorList>
            <person name="Grover C.E."/>
            <person name="Arick M.A. 2nd"/>
            <person name="Thrash A."/>
            <person name="Conover J.L."/>
            <person name="Sanders W.S."/>
            <person name="Peterson D.G."/>
            <person name="Frelichowski J.E."/>
            <person name="Scheffler J.A."/>
            <person name="Scheffler B.E."/>
            <person name="Wendel J.F."/>
        </authorList>
    </citation>
    <scope>NUCLEOTIDE SEQUENCE [LARGE SCALE GENOMIC DNA]</scope>
    <source>
        <strain evidence="2">8</strain>
        <tissue evidence="2">Leaf</tissue>
    </source>
</reference>
<protein>
    <recommendedName>
        <fullName evidence="1">RNase H type-1 domain-containing protein</fullName>
    </recommendedName>
</protein>
<evidence type="ECO:0000313" key="3">
    <source>
        <dbReference type="Proteomes" id="UP000593568"/>
    </source>
</evidence>
<dbReference type="PANTHER" id="PTHR47074">
    <property type="entry name" value="BNAC02G40300D PROTEIN"/>
    <property type="match status" value="1"/>
</dbReference>
<dbReference type="Pfam" id="PF13456">
    <property type="entry name" value="RVT_3"/>
    <property type="match status" value="1"/>
</dbReference>
<sequence>PPKSGVIKLNFDASFTSNTNISISAVLARVSESLIIGDCTYPLLDVADAFVAKAVACEMTFSFALDMGFRKVILEGDSPTVIKKLNSNIVDRSVLSPISQHICFLAGFFEKVTYLFIPREANKAAHELAMDGQNR</sequence>
<accession>A0A7J9E2V2</accession>